<gene>
    <name evidence="1" type="ORF">NG799_27565</name>
</gene>
<dbReference type="RefSeq" id="WP_368009507.1">
    <property type="nucleotide sequence ID" value="NZ_JAMXFF010000072.1"/>
</dbReference>
<sequence length="112" mass="12468">MTAQPIQRLESKLTARYQTTVPESVRNVLGLKKLDKISYHILSNGQVLISRADSDEREADPVLEKFLSFLARDIENNPQHLTPINSDLVNRVQSLVGGVAIDLSASLPEEDE</sequence>
<dbReference type="NCBIfam" id="NF007429">
    <property type="entry name" value="PRK09974.1"/>
    <property type="match status" value="1"/>
</dbReference>
<dbReference type="InterPro" id="IPR031848">
    <property type="entry name" value="PrlF_antitoxin"/>
</dbReference>
<reference evidence="1 2" key="1">
    <citation type="journal article" date="2022" name="Front. Microbiol.">
        <title>High genomic differentiation and limited gene flow indicate recent cryptic speciation within the genus Laspinema (cyanobacteria).</title>
        <authorList>
            <person name="Stanojkovic A."/>
            <person name="Skoupy S."/>
            <person name="Skaloud P."/>
            <person name="Dvorak P."/>
        </authorList>
    </citation>
    <scope>NUCLEOTIDE SEQUENCE [LARGE SCALE GENOMIC DNA]</scope>
    <source>
        <strain evidence="1 2">D2a</strain>
    </source>
</reference>
<comment type="caution">
    <text evidence="1">The sequence shown here is derived from an EMBL/GenBank/DDBJ whole genome shotgun (WGS) entry which is preliminary data.</text>
</comment>
<dbReference type="Gene3D" id="2.10.260.10">
    <property type="match status" value="1"/>
</dbReference>
<dbReference type="Proteomes" id="UP001525890">
    <property type="component" value="Unassembled WGS sequence"/>
</dbReference>
<dbReference type="EMBL" id="JAMXFF010000072">
    <property type="protein sequence ID" value="MCT7970076.1"/>
    <property type="molecule type" value="Genomic_DNA"/>
</dbReference>
<protein>
    <submittedName>
        <fullName evidence="1">Type II toxin-antitoxin system PrlF family antitoxin</fullName>
    </submittedName>
</protein>
<dbReference type="SUPFAM" id="SSF89447">
    <property type="entry name" value="AbrB/MazE/MraZ-like"/>
    <property type="match status" value="1"/>
</dbReference>
<organism evidence="1 2">
    <name type="scientific">Laspinema palackyanum D2a</name>
    <dbReference type="NCBI Taxonomy" id="2953684"/>
    <lineage>
        <taxon>Bacteria</taxon>
        <taxon>Bacillati</taxon>
        <taxon>Cyanobacteriota</taxon>
        <taxon>Cyanophyceae</taxon>
        <taxon>Oscillatoriophycideae</taxon>
        <taxon>Oscillatoriales</taxon>
        <taxon>Laspinemataceae</taxon>
        <taxon>Laspinema</taxon>
        <taxon>Laspinema palackyanum</taxon>
    </lineage>
</organism>
<evidence type="ECO:0000313" key="1">
    <source>
        <dbReference type="EMBL" id="MCT7970076.1"/>
    </source>
</evidence>
<dbReference type="InterPro" id="IPR037914">
    <property type="entry name" value="SpoVT-AbrB_sf"/>
</dbReference>
<evidence type="ECO:0000313" key="2">
    <source>
        <dbReference type="Proteomes" id="UP001525890"/>
    </source>
</evidence>
<dbReference type="Pfam" id="PF15937">
    <property type="entry name" value="PrlF_antitoxin"/>
    <property type="match status" value="1"/>
</dbReference>
<accession>A0ABT2MZ93</accession>
<keyword evidence="2" id="KW-1185">Reference proteome</keyword>
<proteinExistence type="predicted"/>
<name>A0ABT2MZ93_9CYAN</name>